<dbReference type="AlphaFoldDB" id="A0A1D2YUF5"/>
<protein>
    <submittedName>
        <fullName evidence="1">Uncharacterized protein</fullName>
    </submittedName>
</protein>
<keyword evidence="2" id="KW-1185">Reference proteome</keyword>
<reference evidence="1 2" key="1">
    <citation type="submission" date="2016-09" db="EMBL/GenBank/DDBJ databases">
        <title>Draft genome sequence for the type strain of Vulcanibacillus modesticaldus BR, a strictly anaerobic, moderately thermophilic, and nitrate-reducing bacterium from deep sea-hydrothermal vents of the Mid-Atlantic Ridge.</title>
        <authorList>
            <person name="Abin C.A."/>
            <person name="Hollibaugh J.T."/>
        </authorList>
    </citation>
    <scope>NUCLEOTIDE SEQUENCE [LARGE SCALE GENOMIC DNA]</scope>
    <source>
        <strain evidence="1 2">BR</strain>
    </source>
</reference>
<sequence>MEDAIYNWLQIAVVFEARPDDLAAKETMDIFRGMLSTKFQISSIRYERDPLMYTVIYEKDGKEEKKTFDRNLVEKLISDIENNLLTVGLNTEK</sequence>
<dbReference type="RefSeq" id="WP_069656843.1">
    <property type="nucleotide sequence ID" value="NZ_MIJF01000025.1"/>
</dbReference>
<comment type="caution">
    <text evidence="1">The sequence shown here is derived from an EMBL/GenBank/DDBJ whole genome shotgun (WGS) entry which is preliminary data.</text>
</comment>
<evidence type="ECO:0000313" key="1">
    <source>
        <dbReference type="EMBL" id="OEF99291.1"/>
    </source>
</evidence>
<dbReference type="OrthoDB" id="2692034at2"/>
<dbReference type="Proteomes" id="UP000243739">
    <property type="component" value="Unassembled WGS sequence"/>
</dbReference>
<evidence type="ECO:0000313" key="2">
    <source>
        <dbReference type="Proteomes" id="UP000243739"/>
    </source>
</evidence>
<dbReference type="EMBL" id="MIJF01000025">
    <property type="protein sequence ID" value="OEF99291.1"/>
    <property type="molecule type" value="Genomic_DNA"/>
</dbReference>
<organism evidence="1 2">
    <name type="scientific">Vulcanibacillus modesticaldus</name>
    <dbReference type="NCBI Taxonomy" id="337097"/>
    <lineage>
        <taxon>Bacteria</taxon>
        <taxon>Bacillati</taxon>
        <taxon>Bacillota</taxon>
        <taxon>Bacilli</taxon>
        <taxon>Bacillales</taxon>
        <taxon>Bacillaceae</taxon>
        <taxon>Vulcanibacillus</taxon>
    </lineage>
</organism>
<proteinExistence type="predicted"/>
<name>A0A1D2YUF5_9BACI</name>
<gene>
    <name evidence="1" type="ORF">BHF71_09210</name>
</gene>
<dbReference type="STRING" id="337097.BHF71_09210"/>
<accession>A0A1D2YUF5</accession>